<dbReference type="Pfam" id="PF08866">
    <property type="entry name" value="DUF1831"/>
    <property type="match status" value="1"/>
</dbReference>
<dbReference type="Gene3D" id="3.30.1820.10">
    <property type="entry name" value="Lp2179-like"/>
    <property type="match status" value="1"/>
</dbReference>
<dbReference type="Proteomes" id="UP000305165">
    <property type="component" value="Unassembled WGS sequence"/>
</dbReference>
<sequence length="115" mass="13484">MAFETSVSLKDCLYTYEISPQIKKYTLKDTTFEETKAGHFQLTRLLEEIPNSKKGFLLKIIINKDLTAFKINITDQSGLRIVNIFKENSNPVIQEKFYFLLESLVDRNIFNKIER</sequence>
<name>A0A4T2GQ01_STRSU</name>
<accession>A0A4T2GQ01</accession>
<dbReference type="AlphaFoldDB" id="A0A4T2GQ01"/>
<evidence type="ECO:0000313" key="1">
    <source>
        <dbReference type="EMBL" id="TII01143.1"/>
    </source>
</evidence>
<dbReference type="InterPro" id="IPR014965">
    <property type="entry name" value="Amino_acid_metab_prot_put"/>
</dbReference>
<organism evidence="1 2">
    <name type="scientific">Streptococcus suis</name>
    <dbReference type="NCBI Taxonomy" id="1307"/>
    <lineage>
        <taxon>Bacteria</taxon>
        <taxon>Bacillati</taxon>
        <taxon>Bacillota</taxon>
        <taxon>Bacilli</taxon>
        <taxon>Lactobacillales</taxon>
        <taxon>Streptococcaceae</taxon>
        <taxon>Streptococcus</taxon>
    </lineage>
</organism>
<reference evidence="1 2" key="1">
    <citation type="submission" date="2019-04" db="EMBL/GenBank/DDBJ databases">
        <title>Genome analysis of Streptococcus suis strain WUSS424.</title>
        <authorList>
            <person name="Chen H."/>
            <person name="Gao X."/>
            <person name="Wu Z."/>
        </authorList>
    </citation>
    <scope>NUCLEOTIDE SEQUENCE [LARGE SCALE GENOMIC DNA]</scope>
    <source>
        <strain evidence="1 2">WUSS424</strain>
    </source>
</reference>
<dbReference type="RefSeq" id="WP_158455025.1">
    <property type="nucleotide sequence ID" value="NZ_JAGFUX010000001.1"/>
</dbReference>
<protein>
    <submittedName>
        <fullName evidence="1">Cysteine desulfurase</fullName>
    </submittedName>
</protein>
<gene>
    <name evidence="1" type="ORF">FAJ39_02100</name>
</gene>
<proteinExistence type="predicted"/>
<dbReference type="OrthoDB" id="2166222at2"/>
<dbReference type="EMBL" id="SSXO01000001">
    <property type="protein sequence ID" value="TII01143.1"/>
    <property type="molecule type" value="Genomic_DNA"/>
</dbReference>
<dbReference type="InterPro" id="IPR035942">
    <property type="entry name" value="Lp2179-like_sf"/>
</dbReference>
<evidence type="ECO:0000313" key="2">
    <source>
        <dbReference type="Proteomes" id="UP000305165"/>
    </source>
</evidence>
<comment type="caution">
    <text evidence="1">The sequence shown here is derived from an EMBL/GenBank/DDBJ whole genome shotgun (WGS) entry which is preliminary data.</text>
</comment>
<dbReference type="SUPFAM" id="SSF160800">
    <property type="entry name" value="Lp2179-like"/>
    <property type="match status" value="1"/>
</dbReference>